<dbReference type="Pfam" id="PF03428">
    <property type="entry name" value="RP-C"/>
    <property type="match status" value="1"/>
</dbReference>
<dbReference type="InterPro" id="IPR047611">
    <property type="entry name" value="RepABC_RepC"/>
</dbReference>
<evidence type="ECO:0000256" key="1">
    <source>
        <dbReference type="SAM" id="MobiDB-lite"/>
    </source>
</evidence>
<sequence>MSVHGKTGTRRYDETMARARLYAEAFEGTGLKPGKILANCKRVRSALGYSLSAEKVLDTLFRFTRPIDWEEGSPIGPVVWPSNDELIEQTHLQKRTVQACLRQLIRVGLICPVDSANGKRYGTRDRTSGHILRAYGFSLAPCGTRYVEFAELIEEMDARKAERRALRSAFGSLCRDVRMICTAEVEVGAAQFRDWLEETERLAERARRTRTLDALKDLVARVTTIVAQARAAFDQQADLDCRPKTAERNEETTPLGESNGTHITTTTQTQPYGVTVGLFGRGSGRTDRTLLRHRDMLEGEIDDHKITAAMAFELLVEPSLWARERPDHWAVIEGEVEAIVAKRSLPHSLWSDLREVAGRRGAVLSILIAERRALRGDVQNFGGYVRSMMRRAAEGQLRLGGSVYGELDRAKSDRVPVHA</sequence>
<comment type="caution">
    <text evidence="3">The sequence shown here is derived from an EMBL/GenBank/DDBJ whole genome shotgun (WGS) entry which is preliminary data.</text>
</comment>
<dbReference type="Proteomes" id="UP000563524">
    <property type="component" value="Unassembled WGS sequence"/>
</dbReference>
<dbReference type="AlphaFoldDB" id="A0A840I5W7"/>
<proteinExistence type="predicted"/>
<dbReference type="EMBL" id="JACHOB010000007">
    <property type="protein sequence ID" value="MBB4660269.1"/>
    <property type="molecule type" value="Genomic_DNA"/>
</dbReference>
<protein>
    <submittedName>
        <fullName evidence="3">Replication initiation protein RepC</fullName>
    </submittedName>
</protein>
<feature type="domain" description="Plasmid replication protein C N-terminal" evidence="2">
    <location>
        <begin position="10"/>
        <end position="182"/>
    </location>
</feature>
<evidence type="ECO:0000313" key="4">
    <source>
        <dbReference type="Proteomes" id="UP000563524"/>
    </source>
</evidence>
<organism evidence="3 4">
    <name type="scientific">Parvularcula dongshanensis</name>
    <dbReference type="NCBI Taxonomy" id="1173995"/>
    <lineage>
        <taxon>Bacteria</taxon>
        <taxon>Pseudomonadati</taxon>
        <taxon>Pseudomonadota</taxon>
        <taxon>Alphaproteobacteria</taxon>
        <taxon>Parvularculales</taxon>
        <taxon>Parvularculaceae</taxon>
        <taxon>Parvularcula</taxon>
    </lineage>
</organism>
<reference evidence="3 4" key="1">
    <citation type="submission" date="2020-08" db="EMBL/GenBank/DDBJ databases">
        <title>Genomic Encyclopedia of Type Strains, Phase IV (KMG-IV): sequencing the most valuable type-strain genomes for metagenomic binning, comparative biology and taxonomic classification.</title>
        <authorList>
            <person name="Goeker M."/>
        </authorList>
    </citation>
    <scope>NUCLEOTIDE SEQUENCE [LARGE SCALE GENOMIC DNA]</scope>
    <source>
        <strain evidence="3 4">DSM 102850</strain>
    </source>
</reference>
<evidence type="ECO:0000259" key="2">
    <source>
        <dbReference type="Pfam" id="PF03428"/>
    </source>
</evidence>
<dbReference type="NCBIfam" id="NF040974">
    <property type="entry name" value="RepABC_RepC"/>
    <property type="match status" value="1"/>
</dbReference>
<feature type="region of interest" description="Disordered" evidence="1">
    <location>
        <begin position="245"/>
        <end position="267"/>
    </location>
</feature>
<name>A0A840I5W7_9PROT</name>
<dbReference type="RefSeq" id="WP_183819665.1">
    <property type="nucleotide sequence ID" value="NZ_JACHOB010000007.1"/>
</dbReference>
<dbReference type="InterPro" id="IPR005090">
    <property type="entry name" value="RepC_N"/>
</dbReference>
<accession>A0A840I5W7</accession>
<gene>
    <name evidence="3" type="ORF">GGQ59_002819</name>
</gene>
<evidence type="ECO:0000313" key="3">
    <source>
        <dbReference type="EMBL" id="MBB4660269.1"/>
    </source>
</evidence>
<keyword evidence="4" id="KW-1185">Reference proteome</keyword>